<dbReference type="AlphaFoldDB" id="A0A7S4E6G2"/>
<dbReference type="CDD" id="cd09487">
    <property type="entry name" value="SAM_superfamily"/>
    <property type="match status" value="1"/>
</dbReference>
<sequence length="703" mass="75401">MAQTQHLPALLGSVGLGHLAPRLTQNEIDWETARLMKSSDLADVGMTSQEAALFRAAVARSLGLFTRVNSSNMITPLGQSEPVKMSTFARGVKGVDPGALVSYVTTRLGEASDVRPLAKVAPPVKEEGGRWRRGVTLAPEAPAPVQKKAVPPPIPNAWGLLPKPAEPAPAPPANAWAAPPGLQPAPPEPPKANAWAAGAPLSARTTGASAGAPLVHKDSTSSSESIKFVGSVPPPKRETADERAQTAMMVALRAWVAKQPQKKQLMSEVHHFWTAHPELTKPRERMTKVVERHAPTHGMKFRKLPAPDGGVLELDAPKPIVQNAWTAPPQKAPAPIAAPEIQLNMGRSPVLAAAAPAPMPWNPLLDAVVGEAPARSVVGFVPERLGSSALNGDGHERLGPSALNGDRLAFEQSAKNEEASQALIQKLLADDRATLQRPPPARKPRPKPRRTAGSAFDPPPTVESARRRVDAFLLKHPKVDKRGTAALRRLEPRKQIRLVRRLEADQHKSEVDGVLVLASIKDNNNFAATASELQKLTDSLRPVADRLALSSDAVAKLSTLSREDQSKVATRFEEPGYLDDLRNVEGFVKCCFHDRGDPLRRLLRGRPMEPLLVKAVQELDLAPDCIAALRKLALRKQKDAAAAITSLETCVTSSTLLAALEDGSLLSGALKERLQRASQSKWARPDSVVSSTSSSELSALGAW</sequence>
<dbReference type="Proteomes" id="UP000789595">
    <property type="component" value="Unassembled WGS sequence"/>
</dbReference>
<organism evidence="2">
    <name type="scientific">Pelagomonas calceolata</name>
    <dbReference type="NCBI Taxonomy" id="35677"/>
    <lineage>
        <taxon>Eukaryota</taxon>
        <taxon>Sar</taxon>
        <taxon>Stramenopiles</taxon>
        <taxon>Ochrophyta</taxon>
        <taxon>Pelagophyceae</taxon>
        <taxon>Pelagomonadales</taxon>
        <taxon>Pelagomonadaceae</taxon>
        <taxon>Pelagomonas</taxon>
    </lineage>
</organism>
<proteinExistence type="predicted"/>
<feature type="compositionally biased region" description="Basic residues" evidence="1">
    <location>
        <begin position="440"/>
        <end position="450"/>
    </location>
</feature>
<dbReference type="EMBL" id="CAKKNE010000006">
    <property type="protein sequence ID" value="CAH0379148.1"/>
    <property type="molecule type" value="Genomic_DNA"/>
</dbReference>
<evidence type="ECO:0000256" key="1">
    <source>
        <dbReference type="SAM" id="MobiDB-lite"/>
    </source>
</evidence>
<feature type="region of interest" description="Disordered" evidence="1">
    <location>
        <begin position="429"/>
        <end position="463"/>
    </location>
</feature>
<reference evidence="3" key="2">
    <citation type="submission" date="2021-11" db="EMBL/GenBank/DDBJ databases">
        <authorList>
            <consortium name="Genoscope - CEA"/>
            <person name="William W."/>
        </authorList>
    </citation>
    <scope>NUCLEOTIDE SEQUENCE</scope>
</reference>
<evidence type="ECO:0000313" key="3">
    <source>
        <dbReference type="EMBL" id="CAH0379148.1"/>
    </source>
</evidence>
<name>A0A7S4E6G2_9STRA</name>
<evidence type="ECO:0000313" key="2">
    <source>
        <dbReference type="EMBL" id="CAE0693191.1"/>
    </source>
</evidence>
<reference evidence="2" key="1">
    <citation type="submission" date="2021-01" db="EMBL/GenBank/DDBJ databases">
        <authorList>
            <person name="Corre E."/>
            <person name="Pelletier E."/>
            <person name="Niang G."/>
            <person name="Scheremetjew M."/>
            <person name="Finn R."/>
            <person name="Kale V."/>
            <person name="Holt S."/>
            <person name="Cochrane G."/>
            <person name="Meng A."/>
            <person name="Brown T."/>
            <person name="Cohen L."/>
        </authorList>
    </citation>
    <scope>NUCLEOTIDE SEQUENCE</scope>
    <source>
        <strain evidence="2">CCMP1756</strain>
    </source>
</reference>
<feature type="region of interest" description="Disordered" evidence="1">
    <location>
        <begin position="161"/>
        <end position="237"/>
    </location>
</feature>
<feature type="compositionally biased region" description="Pro residues" evidence="1">
    <location>
        <begin position="181"/>
        <end position="190"/>
    </location>
</feature>
<gene>
    <name evidence="2" type="ORF">PCAL00307_LOCUS8627</name>
    <name evidence="3" type="ORF">PECAL_6P07500</name>
</gene>
<accession>A0A7S4E6G2</accession>
<evidence type="ECO:0000313" key="4">
    <source>
        <dbReference type="Proteomes" id="UP000789595"/>
    </source>
</evidence>
<dbReference type="EMBL" id="HBIW01010104">
    <property type="protein sequence ID" value="CAE0693191.1"/>
    <property type="molecule type" value="Transcribed_RNA"/>
</dbReference>
<protein>
    <submittedName>
        <fullName evidence="2">Uncharacterized protein</fullName>
    </submittedName>
</protein>
<keyword evidence="4" id="KW-1185">Reference proteome</keyword>